<feature type="binding site" evidence="3">
    <location>
        <position position="57"/>
    </location>
    <ligand>
        <name>ATP</name>
        <dbReference type="ChEBI" id="CHEBI:30616"/>
    </ligand>
</feature>
<dbReference type="PROSITE" id="PS00108">
    <property type="entry name" value="PROTEIN_KINASE_ST"/>
    <property type="match status" value="1"/>
</dbReference>
<dbReference type="GO" id="GO:0004674">
    <property type="term" value="F:protein serine/threonine kinase activity"/>
    <property type="evidence" value="ECO:0007669"/>
    <property type="project" value="UniProtKB-KW"/>
</dbReference>
<dbReference type="Gene3D" id="1.10.510.10">
    <property type="entry name" value="Transferase(Phosphotransferase) domain 1"/>
    <property type="match status" value="1"/>
</dbReference>
<sequence length="350" mass="40429">MTMNISPPKSPRTSNSENLLQLNLKDHYEIIRDLGRGTYGKVVLAKCLETGTHVALKVLPKCSTKLREFQREFQSSYFLSPHSNIVKTYNVAFQTRSSYVFAQEFAPIGDLFDAIPPQHGMQEVDAKTVIRQVASALEFMHSKQLVHRDIKPENVLIFEPDFSKVKLMDFGMARKDGTVIRKINGSIPYTPPEICEAVKNENITIQTCGDVWAFGVMLFCMMTGNFPWENADLGDIYFNEFTAWQKRKTTRVPSQWRRFTPKIMKFFRKALDVKPERRCEVKEISKYHSDSWVVTVTNDSDDYEEDDADEDVSENDHIDELANVLQHHGIDTKIDKSFREKRISEWLLSI</sequence>
<dbReference type="InterPro" id="IPR008271">
    <property type="entry name" value="Ser/Thr_kinase_AS"/>
</dbReference>
<dbReference type="PROSITE" id="PS00107">
    <property type="entry name" value="PROTEIN_KINASE_ATP"/>
    <property type="match status" value="1"/>
</dbReference>
<dbReference type="SUPFAM" id="SSF56112">
    <property type="entry name" value="Protein kinase-like (PK-like)"/>
    <property type="match status" value="1"/>
</dbReference>
<accession>A0ABD3WX27</accession>
<dbReference type="EMBL" id="JBJQND010000005">
    <property type="protein sequence ID" value="KAL3877120.1"/>
    <property type="molecule type" value="Genomic_DNA"/>
</dbReference>
<dbReference type="PANTHER" id="PTHR24359:SF1">
    <property type="entry name" value="INHIBITOR OF NUCLEAR FACTOR KAPPA-B KINASE EPSILON SUBUNIT HOMOLOG 1-RELATED"/>
    <property type="match status" value="1"/>
</dbReference>
<evidence type="ECO:0000256" key="1">
    <source>
        <dbReference type="ARBA" id="ARBA00022741"/>
    </source>
</evidence>
<dbReference type="SMART" id="SM00220">
    <property type="entry name" value="S_TKc"/>
    <property type="match status" value="1"/>
</dbReference>
<comment type="caution">
    <text evidence="6">The sequence shown here is derived from an EMBL/GenBank/DDBJ whole genome shotgun (WGS) entry which is preliminary data.</text>
</comment>
<comment type="similarity">
    <text evidence="4">Belongs to the protein kinase superfamily.</text>
</comment>
<proteinExistence type="inferred from homology"/>
<dbReference type="EMBL" id="JBJQND010000005">
    <property type="protein sequence ID" value="KAL3877121.1"/>
    <property type="molecule type" value="Genomic_DNA"/>
</dbReference>
<dbReference type="InterPro" id="IPR017441">
    <property type="entry name" value="Protein_kinase_ATP_BS"/>
</dbReference>
<evidence type="ECO:0000256" key="2">
    <source>
        <dbReference type="ARBA" id="ARBA00022840"/>
    </source>
</evidence>
<name>A0ABD3WX27_SINWO</name>
<gene>
    <name evidence="6" type="ORF">ACJMK2_034874</name>
</gene>
<evidence type="ECO:0000313" key="6">
    <source>
        <dbReference type="EMBL" id="KAL3877120.1"/>
    </source>
</evidence>
<evidence type="ECO:0000313" key="7">
    <source>
        <dbReference type="Proteomes" id="UP001634394"/>
    </source>
</evidence>
<keyword evidence="7" id="KW-1185">Reference proteome</keyword>
<protein>
    <recommendedName>
        <fullName evidence="5">Protein kinase domain-containing protein</fullName>
    </recommendedName>
</protein>
<dbReference type="PANTHER" id="PTHR24359">
    <property type="entry name" value="SERINE/THREONINE-PROTEIN KINASE SBK1"/>
    <property type="match status" value="1"/>
</dbReference>
<dbReference type="Proteomes" id="UP001634394">
    <property type="component" value="Unassembled WGS sequence"/>
</dbReference>
<dbReference type="AlphaFoldDB" id="A0ABD3WX27"/>
<dbReference type="GO" id="GO:0005524">
    <property type="term" value="F:ATP binding"/>
    <property type="evidence" value="ECO:0007669"/>
    <property type="project" value="UniProtKB-UniRule"/>
</dbReference>
<evidence type="ECO:0000256" key="3">
    <source>
        <dbReference type="PROSITE-ProRule" id="PRU10141"/>
    </source>
</evidence>
<evidence type="ECO:0000256" key="4">
    <source>
        <dbReference type="RuleBase" id="RU000304"/>
    </source>
</evidence>
<dbReference type="InterPro" id="IPR011009">
    <property type="entry name" value="Kinase-like_dom_sf"/>
</dbReference>
<organism evidence="6 7">
    <name type="scientific">Sinanodonta woodiana</name>
    <name type="common">Chinese pond mussel</name>
    <name type="synonym">Anodonta woodiana</name>
    <dbReference type="NCBI Taxonomy" id="1069815"/>
    <lineage>
        <taxon>Eukaryota</taxon>
        <taxon>Metazoa</taxon>
        <taxon>Spiralia</taxon>
        <taxon>Lophotrochozoa</taxon>
        <taxon>Mollusca</taxon>
        <taxon>Bivalvia</taxon>
        <taxon>Autobranchia</taxon>
        <taxon>Heteroconchia</taxon>
        <taxon>Palaeoheterodonta</taxon>
        <taxon>Unionida</taxon>
        <taxon>Unionoidea</taxon>
        <taxon>Unionidae</taxon>
        <taxon>Unioninae</taxon>
        <taxon>Sinanodonta</taxon>
    </lineage>
</organism>
<dbReference type="PROSITE" id="PS50011">
    <property type="entry name" value="PROTEIN_KINASE_DOM"/>
    <property type="match status" value="1"/>
</dbReference>
<keyword evidence="1 3" id="KW-0547">Nucleotide-binding</keyword>
<keyword evidence="4" id="KW-0808">Transferase</keyword>
<keyword evidence="2 3" id="KW-0067">ATP-binding</keyword>
<dbReference type="InterPro" id="IPR000719">
    <property type="entry name" value="Prot_kinase_dom"/>
</dbReference>
<keyword evidence="4" id="KW-0723">Serine/threonine-protein kinase</keyword>
<reference evidence="6 7" key="1">
    <citation type="submission" date="2024-11" db="EMBL/GenBank/DDBJ databases">
        <title>Chromosome-level genome assembly of the freshwater bivalve Anodonta woodiana.</title>
        <authorList>
            <person name="Chen X."/>
        </authorList>
    </citation>
    <scope>NUCLEOTIDE SEQUENCE [LARGE SCALE GENOMIC DNA]</scope>
    <source>
        <strain evidence="6">MN2024</strain>
        <tissue evidence="6">Gills</tissue>
    </source>
</reference>
<feature type="domain" description="Protein kinase" evidence="5">
    <location>
        <begin position="28"/>
        <end position="293"/>
    </location>
</feature>
<dbReference type="Pfam" id="PF00069">
    <property type="entry name" value="Pkinase"/>
    <property type="match status" value="1"/>
</dbReference>
<evidence type="ECO:0000259" key="5">
    <source>
        <dbReference type="PROSITE" id="PS50011"/>
    </source>
</evidence>
<dbReference type="FunFam" id="1.10.510.10:FF:000571">
    <property type="entry name" value="Maternal embryonic leucine zipper kinase"/>
    <property type="match status" value="1"/>
</dbReference>
<keyword evidence="4" id="KW-0418">Kinase</keyword>